<dbReference type="CDD" id="cd18139">
    <property type="entry name" value="HLD_clamp_RarA"/>
    <property type="match status" value="1"/>
</dbReference>
<dbReference type="SUPFAM" id="SSF52540">
    <property type="entry name" value="P-loop containing nucleoside triphosphate hydrolases"/>
    <property type="match status" value="1"/>
</dbReference>
<keyword evidence="6" id="KW-0067">ATP-binding</keyword>
<dbReference type="InterPro" id="IPR021886">
    <property type="entry name" value="MgsA_C"/>
</dbReference>
<evidence type="ECO:0000256" key="5">
    <source>
        <dbReference type="ARBA" id="ARBA00022741"/>
    </source>
</evidence>
<keyword evidence="9" id="KW-1185">Reference proteome</keyword>
<dbReference type="GO" id="GO:0006261">
    <property type="term" value="P:DNA-templated DNA replication"/>
    <property type="evidence" value="ECO:0007669"/>
    <property type="project" value="TreeGrafter"/>
</dbReference>
<comment type="similarity">
    <text evidence="2">Belongs to the AAA ATPase family. RarA/MGS1/WRNIP1 subfamily.</text>
</comment>
<evidence type="ECO:0000256" key="3">
    <source>
        <dbReference type="ARBA" id="ARBA00020776"/>
    </source>
</evidence>
<dbReference type="GO" id="GO:0017116">
    <property type="term" value="F:single-stranded DNA helicase activity"/>
    <property type="evidence" value="ECO:0007669"/>
    <property type="project" value="TreeGrafter"/>
</dbReference>
<dbReference type="Gene3D" id="1.20.272.10">
    <property type="match status" value="1"/>
</dbReference>
<dbReference type="STRING" id="1408281.Epro_0210"/>
<dbReference type="GO" id="GO:0000731">
    <property type="term" value="P:DNA synthesis involved in DNA repair"/>
    <property type="evidence" value="ECO:0007669"/>
    <property type="project" value="TreeGrafter"/>
</dbReference>
<dbReference type="InterPro" id="IPR003959">
    <property type="entry name" value="ATPase_AAA_core"/>
</dbReference>
<evidence type="ECO:0000313" key="9">
    <source>
        <dbReference type="Proteomes" id="UP000035337"/>
    </source>
</evidence>
<dbReference type="InterPro" id="IPR051314">
    <property type="entry name" value="AAA_ATPase_RarA/MGS1/WRNIP1"/>
</dbReference>
<dbReference type="GO" id="GO:0003677">
    <property type="term" value="F:DNA binding"/>
    <property type="evidence" value="ECO:0007669"/>
    <property type="project" value="InterPro"/>
</dbReference>
<dbReference type="PANTHER" id="PTHR13779:SF7">
    <property type="entry name" value="ATPASE WRNIP1"/>
    <property type="match status" value="1"/>
</dbReference>
<dbReference type="OrthoDB" id="9778364at2"/>
<evidence type="ECO:0000313" key="8">
    <source>
        <dbReference type="EMBL" id="AKL97589.1"/>
    </source>
</evidence>
<dbReference type="InterPro" id="IPR008921">
    <property type="entry name" value="DNA_pol3_clamp-load_cplx_C"/>
</dbReference>
<evidence type="ECO:0000259" key="7">
    <source>
        <dbReference type="SMART" id="SM00382"/>
    </source>
</evidence>
<dbReference type="InterPro" id="IPR032423">
    <property type="entry name" value="AAA_assoc_2"/>
</dbReference>
<dbReference type="KEGG" id="epo:Epro_0210"/>
<dbReference type="InterPro" id="IPR027417">
    <property type="entry name" value="P-loop_NTPase"/>
</dbReference>
<name>A0A0G3WJC5_9BACT</name>
<dbReference type="FunFam" id="1.20.272.10:FF:000001">
    <property type="entry name" value="Putative AAA family ATPase"/>
    <property type="match status" value="1"/>
</dbReference>
<dbReference type="PATRIC" id="fig|1408281.3.peg.214"/>
<dbReference type="AlphaFoldDB" id="A0A0G3WJC5"/>
<dbReference type="Proteomes" id="UP000035337">
    <property type="component" value="Chromosome"/>
</dbReference>
<proteinExistence type="inferred from homology"/>
<dbReference type="CDD" id="cd00009">
    <property type="entry name" value="AAA"/>
    <property type="match status" value="1"/>
</dbReference>
<dbReference type="FunFam" id="3.40.50.300:FF:000137">
    <property type="entry name" value="Replication-associated recombination protein A"/>
    <property type="match status" value="1"/>
</dbReference>
<evidence type="ECO:0000256" key="6">
    <source>
        <dbReference type="ARBA" id="ARBA00022840"/>
    </source>
</evidence>
<dbReference type="RefSeq" id="WP_052569787.1">
    <property type="nucleotide sequence ID" value="NZ_CP009498.1"/>
</dbReference>
<dbReference type="Pfam" id="PF16193">
    <property type="entry name" value="AAA_assoc_2"/>
    <property type="match status" value="1"/>
</dbReference>
<dbReference type="InterPro" id="IPR003593">
    <property type="entry name" value="AAA+_ATPase"/>
</dbReference>
<comment type="function">
    <text evidence="1">DNA-dependent ATPase that plays important roles in cellular responses to stalled DNA replication processes.</text>
</comment>
<dbReference type="GO" id="GO:0016887">
    <property type="term" value="F:ATP hydrolysis activity"/>
    <property type="evidence" value="ECO:0007669"/>
    <property type="project" value="InterPro"/>
</dbReference>
<protein>
    <recommendedName>
        <fullName evidence="3">Replication-associated recombination protein A</fullName>
    </recommendedName>
</protein>
<dbReference type="SMART" id="SM00382">
    <property type="entry name" value="AAA"/>
    <property type="match status" value="1"/>
</dbReference>
<dbReference type="EMBL" id="CP009498">
    <property type="protein sequence ID" value="AKL97589.1"/>
    <property type="molecule type" value="Genomic_DNA"/>
</dbReference>
<evidence type="ECO:0000256" key="1">
    <source>
        <dbReference type="ARBA" id="ARBA00002393"/>
    </source>
</evidence>
<dbReference type="Pfam" id="PF00004">
    <property type="entry name" value="AAA"/>
    <property type="match status" value="1"/>
</dbReference>
<dbReference type="GO" id="GO:0008047">
    <property type="term" value="F:enzyme activator activity"/>
    <property type="evidence" value="ECO:0007669"/>
    <property type="project" value="TreeGrafter"/>
</dbReference>
<accession>A0A0G3WJC5</accession>
<sequence length="439" mass="48328">MKQTNFLENAASQKNKPLAARMAPKSFEDFMGQDNIVGAGKLLRRSIEADNISSVIFFGPPGTGKSALARIIASKTKAYFEEANAVTIGIADIRKIIDQAKARAEMSGKKTILMLDEIHHFNRSQQDALLPDVERGTITLIGITTENPFFYINAAIISRSTVFEFTYLPKDALLKILVSALTDKENGLGNYKVEMSDEAKEHLISNSGGDARKLLNALEIGVLSTKVNEKGVRVFDISVAQESMQKRAVLYDRSGDAHYDHISAFIKSMRGTDPDAAVYWMTKMLAAGEDPRFIARRIVICASEDVGMADPRALMFAVSALRAVEFVGMPEARIILAQAAIYVASAPKSNASYLAVESAFAEVKSGKTRSVPNHLKDANLDGDKLGHGKGYKYPHDFEGHWVDQIYWTDPVELYKPTNEGYEGKIRERLAGIGKKKSKI</sequence>
<dbReference type="Gene3D" id="1.10.8.60">
    <property type="match status" value="1"/>
</dbReference>
<keyword evidence="4" id="KW-0235">DNA replication</keyword>
<dbReference type="Gene3D" id="1.10.3710.10">
    <property type="entry name" value="DNA polymerase III clamp loader subunits, C-terminal domain"/>
    <property type="match status" value="1"/>
</dbReference>
<feature type="domain" description="AAA+ ATPase" evidence="7">
    <location>
        <begin position="51"/>
        <end position="170"/>
    </location>
</feature>
<dbReference type="GO" id="GO:0005524">
    <property type="term" value="F:ATP binding"/>
    <property type="evidence" value="ECO:0007669"/>
    <property type="project" value="UniProtKB-KW"/>
</dbReference>
<gene>
    <name evidence="8" type="primary">rarA</name>
    <name evidence="8" type="ORF">Epro_0210</name>
</gene>
<evidence type="ECO:0000256" key="2">
    <source>
        <dbReference type="ARBA" id="ARBA00008959"/>
    </source>
</evidence>
<dbReference type="Pfam" id="PF12002">
    <property type="entry name" value="MgsA_C"/>
    <property type="match status" value="1"/>
</dbReference>
<dbReference type="Gene3D" id="3.40.50.300">
    <property type="entry name" value="P-loop containing nucleotide triphosphate hydrolases"/>
    <property type="match status" value="1"/>
</dbReference>
<dbReference type="SUPFAM" id="SSF48019">
    <property type="entry name" value="post-AAA+ oligomerization domain-like"/>
    <property type="match status" value="1"/>
</dbReference>
<reference evidence="8 9" key="1">
    <citation type="submission" date="2014-09" db="EMBL/GenBank/DDBJ databases">
        <title>Complete genome sequence of Endomicrobium proavitum.</title>
        <authorList>
            <person name="Zheng H."/>
        </authorList>
    </citation>
    <scope>NUCLEOTIDE SEQUENCE [LARGE SCALE GENOMIC DNA]</scope>
    <source>
        <strain evidence="8 9">Rsa215</strain>
    </source>
</reference>
<organism evidence="8 9">
    <name type="scientific">Endomicrobium proavitum</name>
    <dbReference type="NCBI Taxonomy" id="1408281"/>
    <lineage>
        <taxon>Bacteria</taxon>
        <taxon>Pseudomonadati</taxon>
        <taxon>Elusimicrobiota</taxon>
        <taxon>Endomicrobiia</taxon>
        <taxon>Endomicrobiales</taxon>
        <taxon>Endomicrobiaceae</taxon>
        <taxon>Endomicrobium</taxon>
    </lineage>
</organism>
<keyword evidence="5" id="KW-0547">Nucleotide-binding</keyword>
<evidence type="ECO:0000256" key="4">
    <source>
        <dbReference type="ARBA" id="ARBA00022705"/>
    </source>
</evidence>
<dbReference type="PANTHER" id="PTHR13779">
    <property type="entry name" value="WERNER HELICASE-INTERACTING PROTEIN 1 FAMILY MEMBER"/>
    <property type="match status" value="1"/>
</dbReference>